<dbReference type="PANTHER" id="PTHR43798">
    <property type="entry name" value="MONOACYLGLYCEROL LIPASE"/>
    <property type="match status" value="1"/>
</dbReference>
<gene>
    <name evidence="3" type="ORF">E2F43_04655</name>
</gene>
<evidence type="ECO:0000259" key="2">
    <source>
        <dbReference type="Pfam" id="PF00561"/>
    </source>
</evidence>
<dbReference type="Proteomes" id="UP000295554">
    <property type="component" value="Unassembled WGS sequence"/>
</dbReference>
<dbReference type="GO" id="GO:0016787">
    <property type="term" value="F:hydrolase activity"/>
    <property type="evidence" value="ECO:0007669"/>
    <property type="project" value="UniProtKB-KW"/>
</dbReference>
<organism evidence="3 4">
    <name type="scientific">Seongchinamella unica</name>
    <dbReference type="NCBI Taxonomy" id="2547392"/>
    <lineage>
        <taxon>Bacteria</taxon>
        <taxon>Pseudomonadati</taxon>
        <taxon>Pseudomonadota</taxon>
        <taxon>Gammaproteobacteria</taxon>
        <taxon>Cellvibrionales</taxon>
        <taxon>Halieaceae</taxon>
        <taxon>Seongchinamella</taxon>
    </lineage>
</organism>
<sequence>MADYQDVYYHSSDGLRLYARDYPCRSGEQASAPAILCMHGLTRNSADFAGLARHLSASYRVIAVDNRGRGLSGYDSNIANYTPATYVQDMFTLLGELGIGQVILCGTSMGGLMSFMMAAMQPERVKAMIINDIGPELDPAGLARIKGYVGKSRPVSNWTEAIAQAREINEIAFPDFTEQEWEEFTRGLYREENGVPVLAYDPAISRPMNDDDSNAVPPDLWPLFEAITDIPMLVIRGESSDILAPDCVATMREKKPDLALADIPRRGHAPTLNEPVSRLAIDQFLAAL</sequence>
<dbReference type="SUPFAM" id="SSF53474">
    <property type="entry name" value="alpha/beta-Hydrolases"/>
    <property type="match status" value="1"/>
</dbReference>
<keyword evidence="4" id="KW-1185">Reference proteome</keyword>
<dbReference type="PRINTS" id="PR00111">
    <property type="entry name" value="ABHYDROLASE"/>
</dbReference>
<dbReference type="InterPro" id="IPR050266">
    <property type="entry name" value="AB_hydrolase_sf"/>
</dbReference>
<name>A0A4V2ZXL8_9GAMM</name>
<dbReference type="PRINTS" id="PR00412">
    <property type="entry name" value="EPOXHYDRLASE"/>
</dbReference>
<proteinExistence type="predicted"/>
<feature type="domain" description="AB hydrolase-1" evidence="2">
    <location>
        <begin position="33"/>
        <end position="268"/>
    </location>
</feature>
<accession>A0A4V2ZXL8</accession>
<dbReference type="PANTHER" id="PTHR43798:SF33">
    <property type="entry name" value="HYDROLASE, PUTATIVE (AFU_ORTHOLOGUE AFUA_2G14860)-RELATED"/>
    <property type="match status" value="1"/>
</dbReference>
<dbReference type="InterPro" id="IPR000073">
    <property type="entry name" value="AB_hydrolase_1"/>
</dbReference>
<comment type="caution">
    <text evidence="3">The sequence shown here is derived from an EMBL/GenBank/DDBJ whole genome shotgun (WGS) entry which is preliminary data.</text>
</comment>
<dbReference type="RefSeq" id="WP_133210068.1">
    <property type="nucleotide sequence ID" value="NZ_SMSE01000001.1"/>
</dbReference>
<dbReference type="OrthoDB" id="9791366at2"/>
<reference evidence="3 4" key="1">
    <citation type="submission" date="2019-03" db="EMBL/GenBank/DDBJ databases">
        <title>Seongchinamella monodicae gen. nov., sp. nov., a novel member of the Gammaproteobacteria isolated from a tidal mudflat of beach.</title>
        <authorList>
            <person name="Yang H.G."/>
            <person name="Kang J.W."/>
            <person name="Lee S.D."/>
        </authorList>
    </citation>
    <scope>NUCLEOTIDE SEQUENCE [LARGE SCALE GENOMIC DNA]</scope>
    <source>
        <strain evidence="3 4">GH4-78</strain>
    </source>
</reference>
<keyword evidence="1" id="KW-1133">Transmembrane helix</keyword>
<dbReference type="EMBL" id="SMSE01000001">
    <property type="protein sequence ID" value="TDG15525.1"/>
    <property type="molecule type" value="Genomic_DNA"/>
</dbReference>
<dbReference type="InterPro" id="IPR029058">
    <property type="entry name" value="AB_hydrolase_fold"/>
</dbReference>
<dbReference type="Pfam" id="PF00561">
    <property type="entry name" value="Abhydrolase_1"/>
    <property type="match status" value="1"/>
</dbReference>
<keyword evidence="3" id="KW-0378">Hydrolase</keyword>
<protein>
    <submittedName>
        <fullName evidence="3">Alpha/beta hydrolase</fullName>
    </submittedName>
</protein>
<keyword evidence="1" id="KW-0812">Transmembrane</keyword>
<feature type="transmembrane region" description="Helical" evidence="1">
    <location>
        <begin position="99"/>
        <end position="119"/>
    </location>
</feature>
<dbReference type="InterPro" id="IPR000639">
    <property type="entry name" value="Epox_hydrolase-like"/>
</dbReference>
<dbReference type="AlphaFoldDB" id="A0A4V2ZXL8"/>
<dbReference type="Gene3D" id="3.40.50.1820">
    <property type="entry name" value="alpha/beta hydrolase"/>
    <property type="match status" value="1"/>
</dbReference>
<evidence type="ECO:0000313" key="3">
    <source>
        <dbReference type="EMBL" id="TDG15525.1"/>
    </source>
</evidence>
<keyword evidence="1" id="KW-0472">Membrane</keyword>
<evidence type="ECO:0000256" key="1">
    <source>
        <dbReference type="SAM" id="Phobius"/>
    </source>
</evidence>
<evidence type="ECO:0000313" key="4">
    <source>
        <dbReference type="Proteomes" id="UP000295554"/>
    </source>
</evidence>
<dbReference type="GO" id="GO:0016020">
    <property type="term" value="C:membrane"/>
    <property type="evidence" value="ECO:0007669"/>
    <property type="project" value="TreeGrafter"/>
</dbReference>